<name>A0A0F9B7W7_9ZZZZ</name>
<sequence length="94" mass="11293">MEEKTCSCCTRPLDPMAHGNQHMHPECAYRQKRERQKRKYQIGNAAKLKIQKNEEILARLHKQDPEKRGFLYRIVMENGLKFDCPYTERNRQDD</sequence>
<comment type="caution">
    <text evidence="1">The sequence shown here is derived from an EMBL/GenBank/DDBJ whole genome shotgun (WGS) entry which is preliminary data.</text>
</comment>
<protein>
    <submittedName>
        <fullName evidence="1">Uncharacterized protein</fullName>
    </submittedName>
</protein>
<evidence type="ECO:0000313" key="1">
    <source>
        <dbReference type="EMBL" id="KKL09917.1"/>
    </source>
</evidence>
<reference evidence="1" key="1">
    <citation type="journal article" date="2015" name="Nature">
        <title>Complex archaea that bridge the gap between prokaryotes and eukaryotes.</title>
        <authorList>
            <person name="Spang A."/>
            <person name="Saw J.H."/>
            <person name="Jorgensen S.L."/>
            <person name="Zaremba-Niedzwiedzka K."/>
            <person name="Martijn J."/>
            <person name="Lind A.E."/>
            <person name="van Eijk R."/>
            <person name="Schleper C."/>
            <person name="Guy L."/>
            <person name="Ettema T.J."/>
        </authorList>
    </citation>
    <scope>NUCLEOTIDE SEQUENCE</scope>
</reference>
<organism evidence="1">
    <name type="scientific">marine sediment metagenome</name>
    <dbReference type="NCBI Taxonomy" id="412755"/>
    <lineage>
        <taxon>unclassified sequences</taxon>
        <taxon>metagenomes</taxon>
        <taxon>ecological metagenomes</taxon>
    </lineage>
</organism>
<gene>
    <name evidence="1" type="ORF">LCGC14_2561080</name>
</gene>
<dbReference type="EMBL" id="LAZR01042275">
    <property type="protein sequence ID" value="KKL09917.1"/>
    <property type="molecule type" value="Genomic_DNA"/>
</dbReference>
<dbReference type="AlphaFoldDB" id="A0A0F9B7W7"/>
<proteinExistence type="predicted"/>
<accession>A0A0F9B7W7</accession>